<keyword evidence="1" id="KW-0862">Zinc</keyword>
<evidence type="ECO:0000259" key="2">
    <source>
        <dbReference type="PROSITE" id="PS50966"/>
    </source>
</evidence>
<proteinExistence type="predicted"/>
<keyword evidence="4" id="KW-1185">Reference proteome</keyword>
<name>A0ABQ2NA26_9ACTN</name>
<accession>A0ABQ2NA26</accession>
<evidence type="ECO:0000256" key="1">
    <source>
        <dbReference type="PROSITE-ProRule" id="PRU00325"/>
    </source>
</evidence>
<keyword evidence="1" id="KW-0479">Metal-binding</keyword>
<evidence type="ECO:0000313" key="4">
    <source>
        <dbReference type="Proteomes" id="UP000655410"/>
    </source>
</evidence>
<dbReference type="EMBL" id="BMNI01000003">
    <property type="protein sequence ID" value="GGO88273.1"/>
    <property type="molecule type" value="Genomic_DNA"/>
</dbReference>
<evidence type="ECO:0000313" key="3">
    <source>
        <dbReference type="EMBL" id="GGO88273.1"/>
    </source>
</evidence>
<reference evidence="4" key="1">
    <citation type="journal article" date="2019" name="Int. J. Syst. Evol. Microbiol.">
        <title>The Global Catalogue of Microorganisms (GCM) 10K type strain sequencing project: providing services to taxonomists for standard genome sequencing and annotation.</title>
        <authorList>
            <consortium name="The Broad Institute Genomics Platform"/>
            <consortium name="The Broad Institute Genome Sequencing Center for Infectious Disease"/>
            <person name="Wu L."/>
            <person name="Ma J."/>
        </authorList>
    </citation>
    <scope>NUCLEOTIDE SEQUENCE [LARGE SCALE GENOMIC DNA]</scope>
    <source>
        <strain evidence="4">CGMCC 4.7371</strain>
    </source>
</reference>
<sequence>MKATTWWGRAWLRSAEDAAYDDADVAAGWRLARAGAVGAIDIEAGRLLAAVRTGAGGRARSVGAPVVDPDELVACSVLVPVLDPADREALVEVIAATSGRIASLLAGDLPAGLAEHAEEAGVSLLPDQLDCTCTCGAWVQPCAHALAVLAQVAWLLDADPFVLLGLRGLPRDHLLAEVADVAGRSGTSGVGKASDEAEIDLDVAGEAAERAAALLDDLA</sequence>
<dbReference type="PROSITE" id="PS50966">
    <property type="entry name" value="ZF_SWIM"/>
    <property type="match status" value="1"/>
</dbReference>
<dbReference type="PANTHER" id="PTHR38133">
    <property type="entry name" value="SLR1429 PROTEIN"/>
    <property type="match status" value="1"/>
</dbReference>
<dbReference type="PANTHER" id="PTHR38133:SF1">
    <property type="entry name" value="SLR1429 PROTEIN"/>
    <property type="match status" value="1"/>
</dbReference>
<feature type="domain" description="SWIM-type" evidence="2">
    <location>
        <begin position="118"/>
        <end position="153"/>
    </location>
</feature>
<comment type="caution">
    <text evidence="3">The sequence shown here is derived from an EMBL/GenBank/DDBJ whole genome shotgun (WGS) entry which is preliminary data.</text>
</comment>
<dbReference type="InterPro" id="IPR007527">
    <property type="entry name" value="Znf_SWIM"/>
</dbReference>
<protein>
    <recommendedName>
        <fullName evidence="2">SWIM-type domain-containing protein</fullName>
    </recommendedName>
</protein>
<dbReference type="Pfam" id="PF04434">
    <property type="entry name" value="SWIM"/>
    <property type="match status" value="1"/>
</dbReference>
<organism evidence="3 4">
    <name type="scientific">Nocardioides phosphati</name>
    <dbReference type="NCBI Taxonomy" id="1867775"/>
    <lineage>
        <taxon>Bacteria</taxon>
        <taxon>Bacillati</taxon>
        <taxon>Actinomycetota</taxon>
        <taxon>Actinomycetes</taxon>
        <taxon>Propionibacteriales</taxon>
        <taxon>Nocardioidaceae</taxon>
        <taxon>Nocardioides</taxon>
    </lineage>
</organism>
<gene>
    <name evidence="3" type="ORF">GCM10011584_14850</name>
</gene>
<keyword evidence="1" id="KW-0863">Zinc-finger</keyword>
<dbReference type="Proteomes" id="UP000655410">
    <property type="component" value="Unassembled WGS sequence"/>
</dbReference>